<name>A0A6G1FUZ8_9PEZI</name>
<reference evidence="4" key="3">
    <citation type="submission" date="2025-04" db="UniProtKB">
        <authorList>
            <consortium name="RefSeq"/>
        </authorList>
    </citation>
    <scope>IDENTIFICATION</scope>
    <source>
        <strain evidence="4">CBS 781.70</strain>
    </source>
</reference>
<keyword evidence="3" id="KW-1185">Reference proteome</keyword>
<dbReference type="InterPro" id="IPR037176">
    <property type="entry name" value="Osmotin/thaumatin-like_sf"/>
</dbReference>
<dbReference type="Pfam" id="PF00314">
    <property type="entry name" value="Thaumatin"/>
    <property type="match status" value="1"/>
</dbReference>
<accession>A0A6G1FUZ8</accession>
<dbReference type="RefSeq" id="XP_033531133.1">
    <property type="nucleotide sequence ID" value="XM_033677712.1"/>
</dbReference>
<dbReference type="EMBL" id="ML975172">
    <property type="protein sequence ID" value="KAF1809502.1"/>
    <property type="molecule type" value="Genomic_DNA"/>
</dbReference>
<dbReference type="Proteomes" id="UP000504638">
    <property type="component" value="Unplaced"/>
</dbReference>
<evidence type="ECO:0000313" key="4">
    <source>
        <dbReference type="RefSeq" id="XP_033531133.1"/>
    </source>
</evidence>
<dbReference type="PRINTS" id="PR00347">
    <property type="entry name" value="THAUMATIN"/>
</dbReference>
<dbReference type="AlphaFoldDB" id="A0A6G1FUZ8"/>
<dbReference type="GeneID" id="54418282"/>
<reference evidence="2 4" key="1">
    <citation type="submission" date="2020-01" db="EMBL/GenBank/DDBJ databases">
        <authorList>
            <consortium name="DOE Joint Genome Institute"/>
            <person name="Haridas S."/>
            <person name="Albert R."/>
            <person name="Binder M."/>
            <person name="Bloem J."/>
            <person name="Labutti K."/>
            <person name="Salamov A."/>
            <person name="Andreopoulos B."/>
            <person name="Baker S.E."/>
            <person name="Barry K."/>
            <person name="Bills G."/>
            <person name="Bluhm B.H."/>
            <person name="Cannon C."/>
            <person name="Castanera R."/>
            <person name="Culley D.E."/>
            <person name="Daum C."/>
            <person name="Ezra D."/>
            <person name="Gonzalez J.B."/>
            <person name="Henrissat B."/>
            <person name="Kuo A."/>
            <person name="Liang C."/>
            <person name="Lipzen A."/>
            <person name="Lutzoni F."/>
            <person name="Magnuson J."/>
            <person name="Mondo S."/>
            <person name="Nolan M."/>
            <person name="Ohm R."/>
            <person name="Pangilinan J."/>
            <person name="Park H.-J."/>
            <person name="Ramirez L."/>
            <person name="Alfaro M."/>
            <person name="Sun H."/>
            <person name="Tritt A."/>
            <person name="Yoshinaga Y."/>
            <person name="Zwiers L.-H."/>
            <person name="Turgeon B.G."/>
            <person name="Goodwin S.B."/>
            <person name="Spatafora J.W."/>
            <person name="Crous P.W."/>
            <person name="Grigoriev I.V."/>
        </authorList>
    </citation>
    <scope>NUCLEOTIDE SEQUENCE</scope>
    <source>
        <strain evidence="2 4">CBS 781.70</strain>
    </source>
</reference>
<dbReference type="OrthoDB" id="430315at2759"/>
<dbReference type="SUPFAM" id="SSF49870">
    <property type="entry name" value="Osmotin, thaumatin-like protein"/>
    <property type="match status" value="1"/>
</dbReference>
<dbReference type="SMART" id="SM00205">
    <property type="entry name" value="THN"/>
    <property type="match status" value="1"/>
</dbReference>
<proteinExistence type="predicted"/>
<dbReference type="PANTHER" id="PTHR31048">
    <property type="entry name" value="OS03G0233200 PROTEIN"/>
    <property type="match status" value="1"/>
</dbReference>
<evidence type="ECO:0000313" key="2">
    <source>
        <dbReference type="EMBL" id="KAF1809502.1"/>
    </source>
</evidence>
<protein>
    <submittedName>
        <fullName evidence="2 4">Osmotin, thaumatin-like protein</fullName>
    </submittedName>
</protein>
<feature type="compositionally biased region" description="Basic and acidic residues" evidence="1">
    <location>
        <begin position="50"/>
        <end position="61"/>
    </location>
</feature>
<sequence>MNRIPPYDPLPRIRGRQEKEERIPITITNNCKETIWPGIVTQAGKGPKSHGFELKPGESRDQTLDKHWQGRIWMRTNCTFNQGGTGPENNQTGKACGTGDCNGLLDCKATGDLPVTLAEFTLDAGDGNTYYDISLVDGYNIPLAIIRQQAPGNTGIDDIPPNLTNPSCIATSSHLAPQDFSPYADDTTNPHEESRFLGTNSTSPLPFDRSLPPSSLLHWCPWDCQLHPPPKPGADIYPYPDDAIPRPVFQPCLSACAKWNRPEDCCAGKFATPEKCAPGLYSRNAKRVCPDAYSYAFDDGQATFVVPGGGGWGWEVVACHGGRSTTILRSALAGTGDGGQVALGGRRAKRDGGLGPVGVHVGEVWKRRGGLEGRARGESRAGGGEGE</sequence>
<organism evidence="2">
    <name type="scientific">Eremomyces bilateralis CBS 781.70</name>
    <dbReference type="NCBI Taxonomy" id="1392243"/>
    <lineage>
        <taxon>Eukaryota</taxon>
        <taxon>Fungi</taxon>
        <taxon>Dikarya</taxon>
        <taxon>Ascomycota</taxon>
        <taxon>Pezizomycotina</taxon>
        <taxon>Dothideomycetes</taxon>
        <taxon>Dothideomycetes incertae sedis</taxon>
        <taxon>Eremomycetales</taxon>
        <taxon>Eremomycetaceae</taxon>
        <taxon>Eremomyces</taxon>
    </lineage>
</organism>
<evidence type="ECO:0000313" key="3">
    <source>
        <dbReference type="Proteomes" id="UP000504638"/>
    </source>
</evidence>
<gene>
    <name evidence="2 4" type="ORF">P152DRAFT_441697</name>
</gene>
<evidence type="ECO:0000256" key="1">
    <source>
        <dbReference type="SAM" id="MobiDB-lite"/>
    </source>
</evidence>
<dbReference type="InterPro" id="IPR001938">
    <property type="entry name" value="Thaumatin"/>
</dbReference>
<dbReference type="PROSITE" id="PS51367">
    <property type="entry name" value="THAUMATIN_2"/>
    <property type="match status" value="1"/>
</dbReference>
<dbReference type="Gene3D" id="2.60.110.10">
    <property type="entry name" value="Thaumatin"/>
    <property type="match status" value="1"/>
</dbReference>
<feature type="region of interest" description="Disordered" evidence="1">
    <location>
        <begin position="42"/>
        <end position="61"/>
    </location>
</feature>
<reference evidence="4" key="2">
    <citation type="submission" date="2020-04" db="EMBL/GenBank/DDBJ databases">
        <authorList>
            <consortium name="NCBI Genome Project"/>
        </authorList>
    </citation>
    <scope>NUCLEOTIDE SEQUENCE</scope>
    <source>
        <strain evidence="4">CBS 781.70</strain>
    </source>
</reference>